<evidence type="ECO:0000256" key="8">
    <source>
        <dbReference type="PROSITE-ProRule" id="PRU00267"/>
    </source>
</evidence>
<comment type="similarity">
    <text evidence="3">Belongs to the HMGB family.</text>
</comment>
<dbReference type="EMBL" id="WJQU01000001">
    <property type="protein sequence ID" value="KAJ6645611.1"/>
    <property type="molecule type" value="Genomic_DNA"/>
</dbReference>
<gene>
    <name evidence="11" type="primary">HMG1A</name>
    <name evidence="11" type="ORF">Bhyg_00818</name>
</gene>
<comment type="subcellular location">
    <subcellularLocation>
        <location evidence="2">Chromosome</location>
    </subcellularLocation>
    <subcellularLocation>
        <location evidence="1">Nucleus</location>
    </subcellularLocation>
</comment>
<dbReference type="PANTHER" id="PTHR48112:SF20">
    <property type="entry name" value="HIGH MOBILITY GROUP PROTEIN D-RELATED"/>
    <property type="match status" value="1"/>
</dbReference>
<dbReference type="PANTHER" id="PTHR48112">
    <property type="entry name" value="HIGH MOBILITY GROUP PROTEIN DSP1"/>
    <property type="match status" value="1"/>
</dbReference>
<keyword evidence="4" id="KW-0158">Chromosome</keyword>
<reference evidence="11" key="1">
    <citation type="submission" date="2022-07" db="EMBL/GenBank/DDBJ databases">
        <authorList>
            <person name="Trinca V."/>
            <person name="Uliana J.V.C."/>
            <person name="Torres T.T."/>
            <person name="Ward R.J."/>
            <person name="Monesi N."/>
        </authorList>
    </citation>
    <scope>NUCLEOTIDE SEQUENCE</scope>
    <source>
        <strain evidence="11">HSMRA1968</strain>
        <tissue evidence="11">Whole embryos</tissue>
    </source>
</reference>
<dbReference type="OrthoDB" id="498543at2759"/>
<dbReference type="FunFam" id="1.10.30.10:FF:000036">
    <property type="entry name" value="high mobility group protein D"/>
    <property type="match status" value="1"/>
</dbReference>
<feature type="DNA-binding region" description="HMG box" evidence="8">
    <location>
        <begin position="10"/>
        <end position="76"/>
    </location>
</feature>
<keyword evidence="6 8" id="KW-0539">Nucleus</keyword>
<evidence type="ECO:0000313" key="12">
    <source>
        <dbReference type="Proteomes" id="UP001151699"/>
    </source>
</evidence>
<dbReference type="AlphaFoldDB" id="A0A9Q0N887"/>
<dbReference type="Gene3D" id="1.10.30.10">
    <property type="entry name" value="High mobility group box domain"/>
    <property type="match status" value="1"/>
</dbReference>
<evidence type="ECO:0000256" key="6">
    <source>
        <dbReference type="ARBA" id="ARBA00023242"/>
    </source>
</evidence>
<proteinExistence type="inferred from homology"/>
<dbReference type="Proteomes" id="UP001151699">
    <property type="component" value="Chromosome A"/>
</dbReference>
<dbReference type="InterPro" id="IPR050342">
    <property type="entry name" value="HMGB"/>
</dbReference>
<sequence>MTLTEMAEKPKRPLSAYMIWLNDHREQIKKENPGIKVTEIAKRGGELWRALKDKSEWDQKAAEAKDKYTKLIKEFEANGGSKEAPAGRKRNKAAKKPAVKKSKKKAESEDEEASEDESD</sequence>
<dbReference type="Pfam" id="PF00505">
    <property type="entry name" value="HMG_box"/>
    <property type="match status" value="1"/>
</dbReference>
<evidence type="ECO:0000256" key="5">
    <source>
        <dbReference type="ARBA" id="ARBA00023125"/>
    </source>
</evidence>
<dbReference type="SMART" id="SM00398">
    <property type="entry name" value="HMG"/>
    <property type="match status" value="1"/>
</dbReference>
<protein>
    <submittedName>
        <fullName evidence="11">Mobility group protein 1A</fullName>
    </submittedName>
</protein>
<dbReference type="GO" id="GO:0006357">
    <property type="term" value="P:regulation of transcription by RNA polymerase II"/>
    <property type="evidence" value="ECO:0007669"/>
    <property type="project" value="TreeGrafter"/>
</dbReference>
<name>A0A9Q0N887_9DIPT</name>
<feature type="domain" description="HMG box" evidence="10">
    <location>
        <begin position="10"/>
        <end position="76"/>
    </location>
</feature>
<organism evidence="11 12">
    <name type="scientific">Pseudolycoriella hygida</name>
    <dbReference type="NCBI Taxonomy" id="35572"/>
    <lineage>
        <taxon>Eukaryota</taxon>
        <taxon>Metazoa</taxon>
        <taxon>Ecdysozoa</taxon>
        <taxon>Arthropoda</taxon>
        <taxon>Hexapoda</taxon>
        <taxon>Insecta</taxon>
        <taxon>Pterygota</taxon>
        <taxon>Neoptera</taxon>
        <taxon>Endopterygota</taxon>
        <taxon>Diptera</taxon>
        <taxon>Nematocera</taxon>
        <taxon>Sciaroidea</taxon>
        <taxon>Sciaridae</taxon>
        <taxon>Pseudolycoriella</taxon>
    </lineage>
</organism>
<comment type="caution">
    <text evidence="11">The sequence shown here is derived from an EMBL/GenBank/DDBJ whole genome shotgun (WGS) entry which is preliminary data.</text>
</comment>
<accession>A0A9Q0N887</accession>
<dbReference type="InterPro" id="IPR009071">
    <property type="entry name" value="HMG_box_dom"/>
</dbReference>
<feature type="compositionally biased region" description="Basic residues" evidence="9">
    <location>
        <begin position="87"/>
        <end position="104"/>
    </location>
</feature>
<feature type="region of interest" description="Disordered" evidence="9">
    <location>
        <begin position="75"/>
        <end position="119"/>
    </location>
</feature>
<dbReference type="InterPro" id="IPR036910">
    <property type="entry name" value="HMG_box_dom_sf"/>
</dbReference>
<evidence type="ECO:0000256" key="2">
    <source>
        <dbReference type="ARBA" id="ARBA00004286"/>
    </source>
</evidence>
<keyword evidence="12" id="KW-1185">Reference proteome</keyword>
<dbReference type="GO" id="GO:0005634">
    <property type="term" value="C:nucleus"/>
    <property type="evidence" value="ECO:0007669"/>
    <property type="project" value="UniProtKB-SubCell"/>
</dbReference>
<evidence type="ECO:0000256" key="7">
    <source>
        <dbReference type="ARBA" id="ARBA00057083"/>
    </source>
</evidence>
<keyword evidence="5 8" id="KW-0238">DNA-binding</keyword>
<dbReference type="GO" id="GO:0003677">
    <property type="term" value="F:DNA binding"/>
    <property type="evidence" value="ECO:0007669"/>
    <property type="project" value="UniProtKB-UniRule"/>
</dbReference>
<evidence type="ECO:0000256" key="9">
    <source>
        <dbReference type="SAM" id="MobiDB-lite"/>
    </source>
</evidence>
<evidence type="ECO:0000313" key="11">
    <source>
        <dbReference type="EMBL" id="KAJ6645611.1"/>
    </source>
</evidence>
<feature type="compositionally biased region" description="Acidic residues" evidence="9">
    <location>
        <begin position="108"/>
        <end position="119"/>
    </location>
</feature>
<evidence type="ECO:0000256" key="1">
    <source>
        <dbReference type="ARBA" id="ARBA00004123"/>
    </source>
</evidence>
<dbReference type="CDD" id="cd21994">
    <property type="entry name" value="HMG-box_SSRP1-like"/>
    <property type="match status" value="1"/>
</dbReference>
<dbReference type="SUPFAM" id="SSF47095">
    <property type="entry name" value="HMG-box"/>
    <property type="match status" value="1"/>
</dbReference>
<dbReference type="GO" id="GO:0000785">
    <property type="term" value="C:chromatin"/>
    <property type="evidence" value="ECO:0007669"/>
    <property type="project" value="UniProtKB-ARBA"/>
</dbReference>
<evidence type="ECO:0000259" key="10">
    <source>
        <dbReference type="PROSITE" id="PS50118"/>
    </source>
</evidence>
<evidence type="ECO:0000256" key="3">
    <source>
        <dbReference type="ARBA" id="ARBA00008774"/>
    </source>
</evidence>
<dbReference type="PROSITE" id="PS50118">
    <property type="entry name" value="HMG_BOX_2"/>
    <property type="match status" value="1"/>
</dbReference>
<comment type="function">
    <text evidence="7">Found in condensed chromomeres. Binds preferentially to AT-rich DNA.</text>
</comment>
<evidence type="ECO:0000256" key="4">
    <source>
        <dbReference type="ARBA" id="ARBA00022454"/>
    </source>
</evidence>